<dbReference type="AlphaFoldDB" id="A0A1T4K298"/>
<dbReference type="PANTHER" id="PTHR34580">
    <property type="match status" value="1"/>
</dbReference>
<dbReference type="Proteomes" id="UP000190423">
    <property type="component" value="Unassembled WGS sequence"/>
</dbReference>
<dbReference type="RefSeq" id="WP_159446157.1">
    <property type="nucleotide sequence ID" value="NZ_FUWG01000006.1"/>
</dbReference>
<evidence type="ECO:0000313" key="3">
    <source>
        <dbReference type="Proteomes" id="UP000190423"/>
    </source>
</evidence>
<protein>
    <submittedName>
        <fullName evidence="2">Predicted DNA-binding transcriptional regulator YafY, contains an HTH and WYL domains</fullName>
    </submittedName>
</protein>
<dbReference type="EMBL" id="FUWG01000006">
    <property type="protein sequence ID" value="SJZ36508.1"/>
    <property type="molecule type" value="Genomic_DNA"/>
</dbReference>
<dbReference type="GO" id="GO:0003677">
    <property type="term" value="F:DNA binding"/>
    <property type="evidence" value="ECO:0007669"/>
    <property type="project" value="UniProtKB-KW"/>
</dbReference>
<organism evidence="2 3">
    <name type="scientific">Treponema porcinum</name>
    <dbReference type="NCBI Taxonomy" id="261392"/>
    <lineage>
        <taxon>Bacteria</taxon>
        <taxon>Pseudomonadati</taxon>
        <taxon>Spirochaetota</taxon>
        <taxon>Spirochaetia</taxon>
        <taxon>Spirochaetales</taxon>
        <taxon>Treponemataceae</taxon>
        <taxon>Treponema</taxon>
    </lineage>
</organism>
<gene>
    <name evidence="2" type="ORF">SAMN02745149_00956</name>
</gene>
<dbReference type="InterPro" id="IPR026881">
    <property type="entry name" value="WYL_dom"/>
</dbReference>
<keyword evidence="2" id="KW-0238">DNA-binding</keyword>
<dbReference type="Pfam" id="PF13280">
    <property type="entry name" value="WYL"/>
    <property type="match status" value="1"/>
</dbReference>
<dbReference type="InterPro" id="IPR051534">
    <property type="entry name" value="CBASS_pafABC_assoc_protein"/>
</dbReference>
<dbReference type="GeneID" id="78316256"/>
<dbReference type="PROSITE" id="PS52050">
    <property type="entry name" value="WYL"/>
    <property type="match status" value="1"/>
</dbReference>
<dbReference type="OrthoDB" id="369264at2"/>
<accession>A0A1T4K298</accession>
<sequence length="338" mass="39970">MSKKSNLNKEHESFATFERILRYDEMIASCTYPNVEDFRKEFKISEATVHRDLDALRWQFGAEFLLEYDRFHKGYYYTRPTFRIPGHLTTSKQIIAARLMQNLIESLHGTPLYNQAIEVFANFSDNIEPDTQISLGKELSKKISFIGMEPVQISNEVWDSIETALAKNQYITFDYSFYDGNEQTQKYTIAPWQLLYYQGMWSLYGNVPKEKKEKFFNLPLISNVEVRKETFEPPKDCEYLKKAKGNFGRYIGSETYNFKIRINRDITANYIKTYKWTDDQKFETQPDGTVIMTFSSNQYYPVLNWIMSQGQWITPLEPPQLVEEWKENVINMFAKFSN</sequence>
<evidence type="ECO:0000313" key="2">
    <source>
        <dbReference type="EMBL" id="SJZ36508.1"/>
    </source>
</evidence>
<feature type="domain" description="WYL" evidence="1">
    <location>
        <begin position="156"/>
        <end position="226"/>
    </location>
</feature>
<keyword evidence="3" id="KW-1185">Reference proteome</keyword>
<reference evidence="2 3" key="1">
    <citation type="submission" date="2017-02" db="EMBL/GenBank/DDBJ databases">
        <authorList>
            <person name="Peterson S.W."/>
        </authorList>
    </citation>
    <scope>NUCLEOTIDE SEQUENCE [LARGE SCALE GENOMIC DNA]</scope>
    <source>
        <strain evidence="2 3">ATCC BAA-908</strain>
    </source>
</reference>
<name>A0A1T4K298_TREPO</name>
<dbReference type="PANTHER" id="PTHR34580:SF1">
    <property type="entry name" value="PROTEIN PAFC"/>
    <property type="match status" value="1"/>
</dbReference>
<evidence type="ECO:0000259" key="1">
    <source>
        <dbReference type="Pfam" id="PF13280"/>
    </source>
</evidence>
<dbReference type="STRING" id="261392.SAMN02745149_00956"/>
<proteinExistence type="predicted"/>